<evidence type="ECO:0000256" key="3">
    <source>
        <dbReference type="ARBA" id="ARBA00022801"/>
    </source>
</evidence>
<feature type="region of interest" description="Disordered" evidence="4">
    <location>
        <begin position="1"/>
        <end position="31"/>
    </location>
</feature>
<evidence type="ECO:0000313" key="6">
    <source>
        <dbReference type="EMBL" id="AYD90437.1"/>
    </source>
</evidence>
<feature type="compositionally biased region" description="Basic residues" evidence="4">
    <location>
        <begin position="189"/>
        <end position="202"/>
    </location>
</feature>
<dbReference type="InterPro" id="IPR011098">
    <property type="entry name" value="G5_dom"/>
</dbReference>
<dbReference type="EMBL" id="CP032514">
    <property type="protein sequence ID" value="AYD90437.1"/>
    <property type="molecule type" value="Genomic_DNA"/>
</dbReference>
<feature type="region of interest" description="Disordered" evidence="4">
    <location>
        <begin position="169"/>
        <end position="236"/>
    </location>
</feature>
<feature type="domain" description="G5" evidence="5">
    <location>
        <begin position="91"/>
        <end position="173"/>
    </location>
</feature>
<evidence type="ECO:0000259" key="5">
    <source>
        <dbReference type="PROSITE" id="PS51109"/>
    </source>
</evidence>
<evidence type="ECO:0000256" key="4">
    <source>
        <dbReference type="SAM" id="MobiDB-lite"/>
    </source>
</evidence>
<sequence length="314" mass="31763">MREGLVGRHLKSTSENDSPDGPDAAVGSAASRRSARLRAGAAAAALALALSGGAYAAVRAASDGSSGQDTSVAALGGEAHPTTAQGEGVVVEGSGAEVSTVTEEVTEAHGTVEQETGDLPEGERRVVTEGADGVVRTVYQVTTVDGEEVSRQAVSSVVVSEKVDEVVQVGTGAQQAAEPTASASEGPRRRSRPPGRRARRPRSSPQTPAARRRGLAGLRLRGGGLPGSSGSPDAGSDDVWAALAQCESGGDPTTNTGNGYYGMYQFSLSTWQAYGGSGLPSEASAAEQTAVAKRLQAAAGWGQWPHCAAQLGLL</sequence>
<reference evidence="6 7" key="1">
    <citation type="submission" date="2018-09" db="EMBL/GenBank/DDBJ databases">
        <authorList>
            <person name="Li J."/>
        </authorList>
    </citation>
    <scope>NUCLEOTIDE SEQUENCE [LARGE SCALE GENOMIC DNA]</scope>
    <source>
        <strain evidence="6 7">2129</strain>
    </source>
</reference>
<dbReference type="Proteomes" id="UP000273001">
    <property type="component" value="Chromosome"/>
</dbReference>
<dbReference type="InterPro" id="IPR010618">
    <property type="entry name" value="RPF"/>
</dbReference>
<organism evidence="6 7">
    <name type="scientific">Actinomyces lilanjuaniae</name>
    <dbReference type="NCBI Taxonomy" id="2321394"/>
    <lineage>
        <taxon>Bacteria</taxon>
        <taxon>Bacillati</taxon>
        <taxon>Actinomycetota</taxon>
        <taxon>Actinomycetes</taxon>
        <taxon>Actinomycetales</taxon>
        <taxon>Actinomycetaceae</taxon>
        <taxon>Actinomyces</taxon>
    </lineage>
</organism>
<keyword evidence="2" id="KW-0732">Signal</keyword>
<gene>
    <name evidence="6" type="ORF">D5R93_11265</name>
</gene>
<evidence type="ECO:0000256" key="2">
    <source>
        <dbReference type="ARBA" id="ARBA00022729"/>
    </source>
</evidence>
<keyword evidence="7" id="KW-1185">Reference proteome</keyword>
<dbReference type="InterPro" id="IPR023346">
    <property type="entry name" value="Lysozyme-like_dom_sf"/>
</dbReference>
<dbReference type="Pfam" id="PF06737">
    <property type="entry name" value="Transglycosylas"/>
    <property type="match status" value="1"/>
</dbReference>
<dbReference type="PROSITE" id="PS51109">
    <property type="entry name" value="G5"/>
    <property type="match status" value="1"/>
</dbReference>
<protein>
    <submittedName>
        <fullName evidence="6">Resuscitation-promoting factor</fullName>
    </submittedName>
</protein>
<accession>A0ABN5PT61</accession>
<evidence type="ECO:0000313" key="7">
    <source>
        <dbReference type="Proteomes" id="UP000273001"/>
    </source>
</evidence>
<dbReference type="SMART" id="SM01208">
    <property type="entry name" value="G5"/>
    <property type="match status" value="1"/>
</dbReference>
<dbReference type="Pfam" id="PF07501">
    <property type="entry name" value="G5"/>
    <property type="match status" value="1"/>
</dbReference>
<dbReference type="Gene3D" id="1.10.530.10">
    <property type="match status" value="1"/>
</dbReference>
<feature type="compositionally biased region" description="Low complexity" evidence="4">
    <location>
        <begin position="203"/>
        <end position="219"/>
    </location>
</feature>
<dbReference type="Gene3D" id="2.20.230.10">
    <property type="entry name" value="Resuscitation-promoting factor rpfb"/>
    <property type="match status" value="1"/>
</dbReference>
<dbReference type="SUPFAM" id="SSF53955">
    <property type="entry name" value="Lysozyme-like"/>
    <property type="match status" value="1"/>
</dbReference>
<evidence type="ECO:0000256" key="1">
    <source>
        <dbReference type="ARBA" id="ARBA00010830"/>
    </source>
</evidence>
<comment type="similarity">
    <text evidence="1">Belongs to the transglycosylase family. Rpf subfamily.</text>
</comment>
<name>A0ABN5PT61_9ACTO</name>
<proteinExistence type="inferred from homology"/>
<keyword evidence="3" id="KW-0378">Hydrolase</keyword>
<dbReference type="CDD" id="cd13925">
    <property type="entry name" value="RPF"/>
    <property type="match status" value="1"/>
</dbReference>